<dbReference type="RefSeq" id="WP_318641934.1">
    <property type="nucleotide sequence ID" value="NZ_CP137892.1"/>
</dbReference>
<evidence type="ECO:0000313" key="3">
    <source>
        <dbReference type="Proteomes" id="UP001305928"/>
    </source>
</evidence>
<keyword evidence="3" id="KW-1185">Reference proteome</keyword>
<evidence type="ECO:0000256" key="1">
    <source>
        <dbReference type="SAM" id="Coils"/>
    </source>
</evidence>
<keyword evidence="1" id="KW-0175">Coiled coil</keyword>
<reference evidence="2 3" key="1">
    <citation type="submission" date="2023-11" db="EMBL/GenBank/DDBJ databases">
        <title>Complete genome of Pseudomonas benzenivorans BA3361.</title>
        <authorList>
            <person name="Shin S.Y."/>
            <person name="Song J."/>
            <person name="Kang H."/>
        </authorList>
    </citation>
    <scope>NUCLEOTIDE SEQUENCE [LARGE SCALE GENOMIC DNA]</scope>
    <source>
        <strain evidence="2 3">HNIBRBA3361</strain>
    </source>
</reference>
<organism evidence="2 3">
    <name type="scientific">Pseudomonas benzenivorans</name>
    <dbReference type="NCBI Taxonomy" id="556533"/>
    <lineage>
        <taxon>Bacteria</taxon>
        <taxon>Pseudomonadati</taxon>
        <taxon>Pseudomonadota</taxon>
        <taxon>Gammaproteobacteria</taxon>
        <taxon>Pseudomonadales</taxon>
        <taxon>Pseudomonadaceae</taxon>
        <taxon>Pseudomonas</taxon>
    </lineage>
</organism>
<sequence length="108" mass="12229">MCGNCESNFKAEMVSETVGLFHKLADPDLMLHLAAASVSKANEMLREKKQELFNEVLRLSRHKFAELFDMLAGMVDAGDIELEDAMAFCAEAIKEKQNETEASRYFMF</sequence>
<protein>
    <submittedName>
        <fullName evidence="2">Uncharacterized protein</fullName>
    </submittedName>
</protein>
<proteinExistence type="predicted"/>
<name>A0ABZ0PRB0_9PSED</name>
<evidence type="ECO:0000313" key="2">
    <source>
        <dbReference type="EMBL" id="WPC03454.1"/>
    </source>
</evidence>
<dbReference type="EMBL" id="CP137892">
    <property type="protein sequence ID" value="WPC03454.1"/>
    <property type="molecule type" value="Genomic_DNA"/>
</dbReference>
<gene>
    <name evidence="2" type="ORF">SBP02_11730</name>
</gene>
<accession>A0ABZ0PRB0</accession>
<dbReference type="Proteomes" id="UP001305928">
    <property type="component" value="Chromosome"/>
</dbReference>
<feature type="coiled-coil region" evidence="1">
    <location>
        <begin position="35"/>
        <end position="62"/>
    </location>
</feature>